<dbReference type="InterPro" id="IPR001214">
    <property type="entry name" value="SET_dom"/>
</dbReference>
<feature type="domain" description="IF rod" evidence="19">
    <location>
        <begin position="112"/>
        <end position="404"/>
    </location>
</feature>
<dbReference type="GO" id="GO:0005737">
    <property type="term" value="C:cytoplasm"/>
    <property type="evidence" value="ECO:0007669"/>
    <property type="project" value="TreeGrafter"/>
</dbReference>
<protein>
    <submittedName>
        <fullName evidence="20">Uncharacterized protein</fullName>
    </submittedName>
</protein>
<feature type="domain" description="C2H2-type" evidence="16">
    <location>
        <begin position="1123"/>
        <end position="1151"/>
    </location>
</feature>
<keyword evidence="11" id="KW-0137">Centromere</keyword>
<dbReference type="InterPro" id="IPR044407">
    <property type="entry name" value="PRDM13_PR/SET"/>
</dbReference>
<comment type="caution">
    <text evidence="20">The sequence shown here is derived from an EMBL/GenBank/DDBJ whole genome shotgun (WGS) entry which is preliminary data.</text>
</comment>
<dbReference type="InterPro" id="IPR036397">
    <property type="entry name" value="RNaseH_sf"/>
</dbReference>
<feature type="coiled-coil region" evidence="13">
    <location>
        <begin position="316"/>
        <end position="375"/>
    </location>
</feature>
<dbReference type="SUPFAM" id="SSF57667">
    <property type="entry name" value="beta-beta-alpha zinc fingers"/>
    <property type="match status" value="2"/>
</dbReference>
<dbReference type="InterPro" id="IPR043502">
    <property type="entry name" value="DNA/RNA_pol_sf"/>
</dbReference>
<dbReference type="GO" id="GO:0003676">
    <property type="term" value="F:nucleic acid binding"/>
    <property type="evidence" value="ECO:0007669"/>
    <property type="project" value="InterPro"/>
</dbReference>
<evidence type="ECO:0000256" key="9">
    <source>
        <dbReference type="ARBA" id="ARBA00022918"/>
    </source>
</evidence>
<dbReference type="PROSITE" id="PS51842">
    <property type="entry name" value="IF_ROD_2"/>
    <property type="match status" value="1"/>
</dbReference>
<dbReference type="EMBL" id="JAGTTL010000002">
    <property type="protein sequence ID" value="KAK6326029.1"/>
    <property type="molecule type" value="Genomic_DNA"/>
</dbReference>
<dbReference type="FunFam" id="3.30.160.60:FF:000616">
    <property type="entry name" value="PR domain zinc finger protein 13"/>
    <property type="match status" value="1"/>
</dbReference>
<feature type="domain" description="Chromo" evidence="15">
    <location>
        <begin position="1729"/>
        <end position="1787"/>
    </location>
</feature>
<dbReference type="FunFam" id="1.20.5.170:FF:000002">
    <property type="entry name" value="Type I keratin KA11"/>
    <property type="match status" value="1"/>
</dbReference>
<feature type="region of interest" description="Disordered" evidence="14">
    <location>
        <begin position="1777"/>
        <end position="1806"/>
    </location>
</feature>
<feature type="region of interest" description="Disordered" evidence="14">
    <location>
        <begin position="1"/>
        <end position="66"/>
    </location>
</feature>
<dbReference type="InterPro" id="IPR046341">
    <property type="entry name" value="SET_dom_sf"/>
</dbReference>
<organism evidence="20 21">
    <name type="scientific">Coregonus suidteri</name>
    <dbReference type="NCBI Taxonomy" id="861788"/>
    <lineage>
        <taxon>Eukaryota</taxon>
        <taxon>Metazoa</taxon>
        <taxon>Chordata</taxon>
        <taxon>Craniata</taxon>
        <taxon>Vertebrata</taxon>
        <taxon>Euteleostomi</taxon>
        <taxon>Actinopterygii</taxon>
        <taxon>Neopterygii</taxon>
        <taxon>Teleostei</taxon>
        <taxon>Protacanthopterygii</taxon>
        <taxon>Salmoniformes</taxon>
        <taxon>Salmonidae</taxon>
        <taxon>Coregoninae</taxon>
        <taxon>Coregonus</taxon>
    </lineage>
</organism>
<keyword evidence="5" id="KW-0540">Nuclease</keyword>
<dbReference type="SUPFAM" id="SSF54160">
    <property type="entry name" value="Chromo domain-like"/>
    <property type="match status" value="2"/>
</dbReference>
<keyword evidence="3" id="KW-0808">Transferase</keyword>
<dbReference type="Pfam" id="PF21549">
    <property type="entry name" value="PRDM2_PR"/>
    <property type="match status" value="1"/>
</dbReference>
<dbReference type="SMART" id="SM00298">
    <property type="entry name" value="CHROMO"/>
    <property type="match status" value="2"/>
</dbReference>
<dbReference type="Pfam" id="PF17917">
    <property type="entry name" value="RT_RNaseH"/>
    <property type="match status" value="1"/>
</dbReference>
<feature type="compositionally biased region" description="Low complexity" evidence="14">
    <location>
        <begin position="18"/>
        <end position="32"/>
    </location>
</feature>
<dbReference type="PROSITE" id="PS00028">
    <property type="entry name" value="ZINC_FINGER_C2H2_1"/>
    <property type="match status" value="4"/>
</dbReference>
<dbReference type="GO" id="GO:0016787">
    <property type="term" value="F:hydrolase activity"/>
    <property type="evidence" value="ECO:0007669"/>
    <property type="project" value="UniProtKB-KW"/>
</dbReference>
<feature type="compositionally biased region" description="Basic and acidic residues" evidence="14">
    <location>
        <begin position="1152"/>
        <end position="1171"/>
    </location>
</feature>
<gene>
    <name evidence="20" type="ORF">J4Q44_G00016730</name>
</gene>
<evidence type="ECO:0000313" key="20">
    <source>
        <dbReference type="EMBL" id="KAK6326029.1"/>
    </source>
</evidence>
<dbReference type="InterPro" id="IPR043128">
    <property type="entry name" value="Rev_trsase/Diguanyl_cyclase"/>
</dbReference>
<keyword evidence="21" id="KW-1185">Reference proteome</keyword>
<dbReference type="Pfam" id="PF00385">
    <property type="entry name" value="Chromo"/>
    <property type="match status" value="1"/>
</dbReference>
<keyword evidence="6" id="KW-0403">Intermediate filament</keyword>
<feature type="coiled-coil region" evidence="13">
    <location>
        <begin position="112"/>
        <end position="163"/>
    </location>
</feature>
<dbReference type="GO" id="GO:0015074">
    <property type="term" value="P:DNA integration"/>
    <property type="evidence" value="ECO:0007669"/>
    <property type="project" value="InterPro"/>
</dbReference>
<name>A0AAN8R7B4_9TELE</name>
<dbReference type="InterPro" id="IPR012337">
    <property type="entry name" value="RNaseH-like_sf"/>
</dbReference>
<keyword evidence="7" id="KW-0255">Endonuclease</keyword>
<dbReference type="Proteomes" id="UP001356427">
    <property type="component" value="Unassembled WGS sequence"/>
</dbReference>
<evidence type="ECO:0000256" key="7">
    <source>
        <dbReference type="ARBA" id="ARBA00022759"/>
    </source>
</evidence>
<dbReference type="CDD" id="cd19197">
    <property type="entry name" value="PR-SET_PRDM13"/>
    <property type="match status" value="1"/>
</dbReference>
<dbReference type="InterPro" id="IPR050405">
    <property type="entry name" value="Intermediate_filament"/>
</dbReference>
<dbReference type="SUPFAM" id="SSF53098">
    <property type="entry name" value="Ribonuclease H-like"/>
    <property type="match status" value="2"/>
</dbReference>
<dbReference type="SUPFAM" id="SSF56672">
    <property type="entry name" value="DNA/RNA polymerases"/>
    <property type="match status" value="1"/>
</dbReference>
<evidence type="ECO:0000259" key="16">
    <source>
        <dbReference type="PROSITE" id="PS50157"/>
    </source>
</evidence>
<dbReference type="Gene3D" id="3.30.420.10">
    <property type="entry name" value="Ribonuclease H-like superfamily/Ribonuclease H"/>
    <property type="match status" value="2"/>
</dbReference>
<dbReference type="InterPro" id="IPR013087">
    <property type="entry name" value="Znf_C2H2_type"/>
</dbReference>
<evidence type="ECO:0000259" key="15">
    <source>
        <dbReference type="PROSITE" id="PS50013"/>
    </source>
</evidence>
<evidence type="ECO:0000256" key="1">
    <source>
        <dbReference type="ARBA" id="ARBA00004123"/>
    </source>
</evidence>
<dbReference type="PROSITE" id="PS50157">
    <property type="entry name" value="ZINC_FINGER_C2H2_2"/>
    <property type="match status" value="4"/>
</dbReference>
<dbReference type="FunFam" id="3.30.160.60:FF:000743">
    <property type="entry name" value="PR domain zinc finger protein 13"/>
    <property type="match status" value="1"/>
</dbReference>
<evidence type="ECO:0000256" key="8">
    <source>
        <dbReference type="ARBA" id="ARBA00022801"/>
    </source>
</evidence>
<dbReference type="PROSITE" id="PS50280">
    <property type="entry name" value="SET"/>
    <property type="match status" value="1"/>
</dbReference>
<evidence type="ECO:0000259" key="17">
    <source>
        <dbReference type="PROSITE" id="PS50280"/>
    </source>
</evidence>
<dbReference type="SUPFAM" id="SSF64593">
    <property type="entry name" value="Intermediate filament protein, coiled coil region"/>
    <property type="match status" value="1"/>
</dbReference>
<dbReference type="InterPro" id="IPR016197">
    <property type="entry name" value="Chromo-like_dom_sf"/>
</dbReference>
<feature type="domain" description="Chromo" evidence="15">
    <location>
        <begin position="2067"/>
        <end position="2090"/>
    </location>
</feature>
<dbReference type="Gene3D" id="3.30.160.60">
    <property type="entry name" value="Classic Zinc Finger"/>
    <property type="match status" value="3"/>
</dbReference>
<comment type="subcellular location">
    <subcellularLocation>
        <location evidence="2">Chromosome</location>
        <location evidence="2">Centromere</location>
    </subcellularLocation>
    <subcellularLocation>
        <location evidence="1">Nucleus</location>
    </subcellularLocation>
</comment>
<keyword evidence="9" id="KW-0695">RNA-directed DNA polymerase</keyword>
<evidence type="ECO:0000313" key="21">
    <source>
        <dbReference type="Proteomes" id="UP001356427"/>
    </source>
</evidence>
<dbReference type="Pfam" id="PF00096">
    <property type="entry name" value="zf-C2H2"/>
    <property type="match status" value="3"/>
</dbReference>
<dbReference type="InterPro" id="IPR001584">
    <property type="entry name" value="Integrase_cat-core"/>
</dbReference>
<dbReference type="SMART" id="SM00355">
    <property type="entry name" value="ZnF_C2H2"/>
    <property type="match status" value="4"/>
</dbReference>
<evidence type="ECO:0000256" key="11">
    <source>
        <dbReference type="ARBA" id="ARBA00023328"/>
    </source>
</evidence>
<evidence type="ECO:0000256" key="4">
    <source>
        <dbReference type="ARBA" id="ARBA00022695"/>
    </source>
</evidence>
<evidence type="ECO:0000256" key="5">
    <source>
        <dbReference type="ARBA" id="ARBA00022722"/>
    </source>
</evidence>
<dbReference type="Pfam" id="PF00038">
    <property type="entry name" value="Filament"/>
    <property type="match status" value="1"/>
</dbReference>
<feature type="compositionally biased region" description="Basic and acidic residues" evidence="14">
    <location>
        <begin position="1188"/>
        <end position="1199"/>
    </location>
</feature>
<dbReference type="InterPro" id="IPR036236">
    <property type="entry name" value="Znf_C2H2_sf"/>
</dbReference>
<dbReference type="FunFam" id="3.30.160.60:FF:003426">
    <property type="entry name" value="PR domain zinc finger protein 13-like"/>
    <property type="match status" value="1"/>
</dbReference>
<reference evidence="20 21" key="1">
    <citation type="submission" date="2021-04" db="EMBL/GenBank/DDBJ databases">
        <authorList>
            <person name="De Guttry C."/>
            <person name="Zahm M."/>
            <person name="Klopp C."/>
            <person name="Cabau C."/>
            <person name="Louis A."/>
            <person name="Berthelot C."/>
            <person name="Parey E."/>
            <person name="Roest Crollius H."/>
            <person name="Montfort J."/>
            <person name="Robinson-Rechavi M."/>
            <person name="Bucao C."/>
            <person name="Bouchez O."/>
            <person name="Gislard M."/>
            <person name="Lluch J."/>
            <person name="Milhes M."/>
            <person name="Lampietro C."/>
            <person name="Lopez Roques C."/>
            <person name="Donnadieu C."/>
            <person name="Braasch I."/>
            <person name="Desvignes T."/>
            <person name="Postlethwait J."/>
            <person name="Bobe J."/>
            <person name="Wedekind C."/>
            <person name="Guiguen Y."/>
        </authorList>
    </citation>
    <scope>NUCLEOTIDE SEQUENCE [LARGE SCALE GENOMIC DNA]</scope>
    <source>
        <strain evidence="20">Cs_M1</strain>
        <tissue evidence="20">Blood</tissue>
    </source>
</reference>
<evidence type="ECO:0000256" key="2">
    <source>
        <dbReference type="ARBA" id="ARBA00004584"/>
    </source>
</evidence>
<dbReference type="GO" id="GO:0045109">
    <property type="term" value="P:intermediate filament organization"/>
    <property type="evidence" value="ECO:0007669"/>
    <property type="project" value="TreeGrafter"/>
</dbReference>
<dbReference type="Gene3D" id="1.20.5.170">
    <property type="match status" value="1"/>
</dbReference>
<dbReference type="GO" id="GO:0005200">
    <property type="term" value="F:structural constituent of cytoskeleton"/>
    <property type="evidence" value="ECO:0007669"/>
    <property type="project" value="TreeGrafter"/>
</dbReference>
<dbReference type="PANTHER" id="PTHR45652">
    <property type="entry name" value="GLIAL FIBRILLARY ACIDIC PROTEIN"/>
    <property type="match status" value="1"/>
</dbReference>
<dbReference type="GO" id="GO:0005634">
    <property type="term" value="C:nucleus"/>
    <property type="evidence" value="ECO:0007669"/>
    <property type="project" value="UniProtKB-SubCell"/>
</dbReference>
<dbReference type="GO" id="GO:0004519">
    <property type="term" value="F:endonuclease activity"/>
    <property type="evidence" value="ECO:0007669"/>
    <property type="project" value="UniProtKB-KW"/>
</dbReference>
<dbReference type="PROSITE" id="PS50994">
    <property type="entry name" value="INTEGRASE"/>
    <property type="match status" value="2"/>
</dbReference>
<keyword evidence="12" id="KW-0863">Zinc-finger</keyword>
<dbReference type="FunFam" id="1.20.5.1160:FF:000001">
    <property type="entry name" value="Keratin type II"/>
    <property type="match status" value="1"/>
</dbReference>
<dbReference type="GO" id="GO:0008270">
    <property type="term" value="F:zinc ion binding"/>
    <property type="evidence" value="ECO:0007669"/>
    <property type="project" value="UniProtKB-KW"/>
</dbReference>
<dbReference type="SMART" id="SM01391">
    <property type="entry name" value="Filament"/>
    <property type="match status" value="1"/>
</dbReference>
<dbReference type="Gene3D" id="1.20.5.1160">
    <property type="entry name" value="Vasodilator-stimulated phosphoprotein"/>
    <property type="match status" value="1"/>
</dbReference>
<dbReference type="PROSITE" id="PS50013">
    <property type="entry name" value="CHROMO_2"/>
    <property type="match status" value="2"/>
</dbReference>
<feature type="coiled-coil region" evidence="13">
    <location>
        <begin position="203"/>
        <end position="237"/>
    </location>
</feature>
<dbReference type="GO" id="GO:0003964">
    <property type="term" value="F:RNA-directed DNA polymerase activity"/>
    <property type="evidence" value="ECO:0007669"/>
    <property type="project" value="UniProtKB-KW"/>
</dbReference>
<evidence type="ECO:0000256" key="6">
    <source>
        <dbReference type="ARBA" id="ARBA00022754"/>
    </source>
</evidence>
<evidence type="ECO:0000256" key="10">
    <source>
        <dbReference type="ARBA" id="ARBA00023054"/>
    </source>
</evidence>
<dbReference type="PANTHER" id="PTHR45652:SF11">
    <property type="entry name" value="NOTOCHORD GRANULAR SURFACE"/>
    <property type="match status" value="1"/>
</dbReference>
<feature type="region of interest" description="Disordered" evidence="14">
    <location>
        <begin position="1293"/>
        <end position="1324"/>
    </location>
</feature>
<evidence type="ECO:0000259" key="19">
    <source>
        <dbReference type="PROSITE" id="PS51842"/>
    </source>
</evidence>
<feature type="compositionally biased region" description="Polar residues" evidence="14">
    <location>
        <begin position="40"/>
        <end position="66"/>
    </location>
</feature>
<sequence>MSRSPERISSYRRHFEDSSSSSSYQVRVSSPSPTRRVNRHQSASYLRSAGASSMQAQTMGRRTVSTSRNARMAGLRLFECAIQGCSGEMHLLAVETEARIIPTYLGSEHIQVRSLEQQNKLLEMEIDGIQNRFVKPSGLRKLYEEQLRDLKKIAEKMRIQRDQAIAGKEAMAGQLVMTKVKYEEAVELRRRAEMEIEAFRPDVDRATSQRIALEKQLEQLEVEIEFLQRVHKAEIEELLKMIYAAHSSAQSAYDLPDLSGALKQIQAQYDEIAAKNLQEMDSWYKSKFEDLNNKTTKHVDMVRSVREEVAGAKKDILNKERGLEALKTKNEALEAQIREAQEKYKKELEDLQARIEALKEELKSTKSKIALHLREYQDLLNMKMALEIEITTYRKLIEGEDLRLTTMVGTMSIMSSSSSSMSAGMSVGMAGGIGPGGSGGGIGGAGGMGGGMGAGSFSGGMGAGGMGAGGMGTGVNGAGGRGGAGGMGGGNGGGMGAGGTGAKGMGAGGVGAVGAGGLGAGSTGAGGMGGGMDGGGMGAGGNGAKGMGAGAMGPGGNGGGMGGGMGGGIGKGAGEYGYGASMEYSHEEQAVEMTERRTVLISHCVVFMVLKPLHAEPAMQATRASTISVFADCSIPTGLRIGPVPGIFKLGKYVTDRKEVVTKKKIRLLRGEFVDESGCPVPDWIGCIRAARNSQEQNLEAVSDLPGGQIFYRVLTEIPAGEELSVWYSNTLARWYDIPTTATPTHDEKGEERYICWYCWRIFKYPNTLKAHVHFHCALSNGRGFVNSEQARGTDSFSRSPKSGDIPNTSASPRNGHNTSISDSVRRTVYSSPFLNKTGVAKKPSSEEQDRALDMSVTSARNHGHLMGLGATSSMLSNMGFNPGVRSAFRPMGQSKVPVADVYREEIPCANAIRGFPLIPNFEETSAFKHVESRMHPGLSPSRYSQMSSGFHFERFSLPQFDGVKPYNGDCNIPLMPFTVYNGELLYSSPYYPLKFHLSNLLKYPESMSYFGAPALNQDLGSITNIDREIAMHTQQLSEIAVEKNRARLDSMPTANTGSGKPKKGHLCLYCGKLYSRKYGLKIHMRTHTGYKPLKCKVCFRPFGDPSNLNKHIRLHAEGNTPYRCEFCGKVLVRRRDLERHVKSRHPGQTIKKAEDKTEGIFEDHEQKSDNDSDVDVCFTDDQSDQESTGRDRETHEAVHNSSRVGEGMASRDVAQLVEHGVCNARVVDFPVLTFLLALTLSLPAVLYLPDSDLIYELLPALTLSLSAVLYLSDSNLVTNLCLTATPLSKRHHQASDTMKTKELSKQHPLTESHTKMESAGSACGRGGHTAARCWGGFSGGEDNRPRTGGASQIAAPLGSGFIGEITAPLRMCAQGGHEETIQLYLIDSPAYPVVLGIPWQEQRSHGATSEHITLVRRVLRRLLEHDLYVKAQKCLFFQESVSFLGYRLSASLVAAPITSLLKGGPVRLQWSADVDRAFRRLKDLFTSAPVLAHPDPALPFQVENGKADALSRRYDTEERSVEPTPILPESCLVAPVVWEVDAEIERALRTDPSPPTAEALFTHVFRHYGVPEDIVSDRGPQFTSRVWRAFMERLGVSVSLTSGYHPESNGQVERVNQDVGYQPVLAPWQQSQIEAPAVDDWMRRSEETWNAAHVHLQRAVLRQKASADLHRSEGPVYAPGDRVWLSNQKPTPPPALPEAGPVVAGPLQDNEIGETPPPPLDIEGAPAYTVWSILDSRRRMGGLQYLVEWEGYGPEERCWVPRRDILDPSLLSEFHRDHPARPTLRPNGRPRGRGRHTAGAARQGGNYDIGDRELLAGVRALTVWKHWLEGAKHPFLVWTDHRNLEYNLEAEPSPGQNVKADALSRLYDTEERPIDNTPILPASCIVAFCLLPLPGLPTALQTAEALFTHVFRHYGVPEDIVSDRGPQFTSRVWKAFMERLGVSVNLTSGFHPESNGQEERVNQDGISRSWHHGIRARPKLLRWTTGFGTRGRRGTPPKSTSNTDCHRSEAPVFVPGDRVLLSTRNMPLRLPCRKLGPRPVVAGPLQESEVWEVPPPPLDIEGAPAYSVHSILDSRRRAGGLQYLVEWEGVTLNLPPRLIVIHLMRRSASKNKHMLNRAPSPLPPTFSCK</sequence>
<dbReference type="InterPro" id="IPR000953">
    <property type="entry name" value="Chromo/chromo_shadow_dom"/>
</dbReference>
<dbReference type="SUPFAM" id="SSF82199">
    <property type="entry name" value="SET domain"/>
    <property type="match status" value="1"/>
</dbReference>
<dbReference type="GO" id="GO:0005882">
    <property type="term" value="C:intermediate filament"/>
    <property type="evidence" value="ECO:0007669"/>
    <property type="project" value="UniProtKB-KW"/>
</dbReference>
<evidence type="ECO:0000259" key="18">
    <source>
        <dbReference type="PROSITE" id="PS50994"/>
    </source>
</evidence>
<feature type="region of interest" description="Disordered" evidence="14">
    <location>
        <begin position="1987"/>
        <end position="2010"/>
    </location>
</feature>
<feature type="domain" description="C2H2-type" evidence="16">
    <location>
        <begin position="754"/>
        <end position="776"/>
    </location>
</feature>
<feature type="domain" description="Integrase catalytic" evidence="18">
    <location>
        <begin position="1496"/>
        <end position="1620"/>
    </location>
</feature>
<dbReference type="GO" id="GO:0000775">
    <property type="term" value="C:chromosome, centromeric region"/>
    <property type="evidence" value="ECO:0007669"/>
    <property type="project" value="UniProtKB-SubCell"/>
</dbReference>
<dbReference type="InterPro" id="IPR041373">
    <property type="entry name" value="RT_RNaseH"/>
</dbReference>
<feature type="region of interest" description="Disordered" evidence="14">
    <location>
        <begin position="789"/>
        <end position="823"/>
    </location>
</feature>
<dbReference type="Gene3D" id="2.40.50.40">
    <property type="match status" value="1"/>
</dbReference>
<feature type="compositionally biased region" description="Basic and acidic residues" evidence="14">
    <location>
        <begin position="1299"/>
        <end position="1317"/>
    </location>
</feature>
<keyword evidence="12" id="KW-0862">Zinc</keyword>
<feature type="domain" description="C2H2-type" evidence="16">
    <location>
        <begin position="1066"/>
        <end position="1093"/>
    </location>
</feature>
<dbReference type="InterPro" id="IPR023780">
    <property type="entry name" value="Chromo_domain"/>
</dbReference>
<dbReference type="Gene3D" id="2.170.270.10">
    <property type="entry name" value="SET domain"/>
    <property type="match status" value="1"/>
</dbReference>
<dbReference type="Gene3D" id="3.30.70.270">
    <property type="match status" value="2"/>
</dbReference>
<evidence type="ECO:0000256" key="3">
    <source>
        <dbReference type="ARBA" id="ARBA00022679"/>
    </source>
</evidence>
<keyword evidence="12" id="KW-0479">Metal-binding</keyword>
<dbReference type="Gene3D" id="1.20.5.500">
    <property type="entry name" value="Single helix bin"/>
    <property type="match status" value="1"/>
</dbReference>
<accession>A0AAN8R7B4</accession>
<feature type="domain" description="C2H2-type" evidence="16">
    <location>
        <begin position="1094"/>
        <end position="1121"/>
    </location>
</feature>
<dbReference type="InterPro" id="IPR039008">
    <property type="entry name" value="IF_rod_dom"/>
</dbReference>
<evidence type="ECO:0000256" key="14">
    <source>
        <dbReference type="SAM" id="MobiDB-lite"/>
    </source>
</evidence>
<feature type="domain" description="SET" evidence="17">
    <location>
        <begin position="602"/>
        <end position="729"/>
    </location>
</feature>
<keyword evidence="4" id="KW-0548">Nucleotidyltransferase</keyword>
<keyword evidence="8" id="KW-0378">Hydrolase</keyword>
<evidence type="ECO:0000256" key="13">
    <source>
        <dbReference type="SAM" id="Coils"/>
    </source>
</evidence>
<feature type="domain" description="Integrase catalytic" evidence="18">
    <location>
        <begin position="1851"/>
        <end position="1964"/>
    </location>
</feature>
<proteinExistence type="predicted"/>
<evidence type="ECO:0000256" key="12">
    <source>
        <dbReference type="PROSITE-ProRule" id="PRU00042"/>
    </source>
</evidence>
<feature type="region of interest" description="Disordered" evidence="14">
    <location>
        <begin position="1141"/>
        <end position="1206"/>
    </location>
</feature>
<keyword evidence="10 13" id="KW-0175">Coiled coil</keyword>